<dbReference type="InterPro" id="IPR045214">
    <property type="entry name" value="Surf1/Surf4"/>
</dbReference>
<dbReference type="PROSITE" id="PS50895">
    <property type="entry name" value="SURF1"/>
    <property type="match status" value="1"/>
</dbReference>
<organism evidence="7 8">
    <name type="scientific">Pseudooctadecabacter jejudonensis</name>
    <dbReference type="NCBI Taxonomy" id="1391910"/>
    <lineage>
        <taxon>Bacteria</taxon>
        <taxon>Pseudomonadati</taxon>
        <taxon>Pseudomonadota</taxon>
        <taxon>Alphaproteobacteria</taxon>
        <taxon>Rhodobacterales</taxon>
        <taxon>Paracoccaceae</taxon>
        <taxon>Pseudooctadecabacter</taxon>
    </lineage>
</organism>
<keyword evidence="8" id="KW-1185">Reference proteome</keyword>
<name>A0A1Y5SVH8_9RHOB</name>
<evidence type="ECO:0000313" key="8">
    <source>
        <dbReference type="Proteomes" id="UP000193623"/>
    </source>
</evidence>
<keyword evidence="3 6" id="KW-0812">Transmembrane</keyword>
<reference evidence="7 8" key="1">
    <citation type="submission" date="2017-03" db="EMBL/GenBank/DDBJ databases">
        <authorList>
            <person name="Afonso C.L."/>
            <person name="Miller P.J."/>
            <person name="Scott M.A."/>
            <person name="Spackman E."/>
            <person name="Goraichik I."/>
            <person name="Dimitrov K.M."/>
            <person name="Suarez D.L."/>
            <person name="Swayne D.E."/>
        </authorList>
    </citation>
    <scope>NUCLEOTIDE SEQUENCE [LARGE SCALE GENOMIC DNA]</scope>
    <source>
        <strain evidence="7 8">CECT 8397</strain>
    </source>
</reference>
<evidence type="ECO:0000313" key="7">
    <source>
        <dbReference type="EMBL" id="SLN49295.1"/>
    </source>
</evidence>
<evidence type="ECO:0000256" key="6">
    <source>
        <dbReference type="RuleBase" id="RU363076"/>
    </source>
</evidence>
<protein>
    <recommendedName>
        <fullName evidence="6">SURF1-like protein</fullName>
    </recommendedName>
</protein>
<evidence type="ECO:0000256" key="4">
    <source>
        <dbReference type="ARBA" id="ARBA00022989"/>
    </source>
</evidence>
<comment type="subcellular location">
    <subcellularLocation>
        <location evidence="6">Cell membrane</location>
        <topology evidence="6">Multi-pass membrane protein</topology>
    </subcellularLocation>
    <subcellularLocation>
        <location evidence="1">Membrane</location>
    </subcellularLocation>
</comment>
<dbReference type="GO" id="GO:0005886">
    <property type="term" value="C:plasma membrane"/>
    <property type="evidence" value="ECO:0007669"/>
    <property type="project" value="UniProtKB-SubCell"/>
</dbReference>
<dbReference type="Pfam" id="PF02104">
    <property type="entry name" value="SURF1"/>
    <property type="match status" value="1"/>
</dbReference>
<dbReference type="CDD" id="cd06662">
    <property type="entry name" value="SURF1"/>
    <property type="match status" value="1"/>
</dbReference>
<dbReference type="PANTHER" id="PTHR23427">
    <property type="entry name" value="SURFEIT LOCUS PROTEIN"/>
    <property type="match status" value="1"/>
</dbReference>
<gene>
    <name evidence="7" type="ORF">PSJ8397_02548</name>
</gene>
<keyword evidence="4 6" id="KW-1133">Transmembrane helix</keyword>
<accession>A0A1Y5SVH8</accession>
<evidence type="ECO:0000256" key="2">
    <source>
        <dbReference type="ARBA" id="ARBA00007165"/>
    </source>
</evidence>
<feature type="transmembrane region" description="Helical" evidence="6">
    <location>
        <begin position="6"/>
        <end position="24"/>
    </location>
</feature>
<dbReference type="PANTHER" id="PTHR23427:SF2">
    <property type="entry name" value="SURFEIT LOCUS PROTEIN 1"/>
    <property type="match status" value="1"/>
</dbReference>
<keyword evidence="5 6" id="KW-0472">Membrane</keyword>
<dbReference type="Proteomes" id="UP000193623">
    <property type="component" value="Unassembled WGS sequence"/>
</dbReference>
<evidence type="ECO:0000256" key="1">
    <source>
        <dbReference type="ARBA" id="ARBA00004370"/>
    </source>
</evidence>
<keyword evidence="6" id="KW-1003">Cell membrane</keyword>
<evidence type="ECO:0000256" key="3">
    <source>
        <dbReference type="ARBA" id="ARBA00022692"/>
    </source>
</evidence>
<dbReference type="InterPro" id="IPR002994">
    <property type="entry name" value="Surf1/Shy1"/>
</dbReference>
<dbReference type="RefSeq" id="WP_085864956.1">
    <property type="nucleotide sequence ID" value="NZ_FWFT01000004.1"/>
</dbReference>
<evidence type="ECO:0000256" key="5">
    <source>
        <dbReference type="ARBA" id="ARBA00023136"/>
    </source>
</evidence>
<feature type="transmembrane region" description="Helical" evidence="6">
    <location>
        <begin position="197"/>
        <end position="216"/>
    </location>
</feature>
<comment type="similarity">
    <text evidence="2 6">Belongs to the SURF1 family.</text>
</comment>
<sequence length="224" mass="24550">MRKLLFPVIIGAGGIAILLHLMVWQINRLEWKEAVIAQIEARLTADPVPLPETVDPEADNYLTVILQGTPTGEELRFLDSGTPAGTGHRIISAFETREGRRIMVDQGLLEKDDTAAQAAAPATQTVTVQGNLIWPDDVSDQAPDGDEWYARDVPAMAAALNTDPVLVVLAAASDYDPRLTPLPVDTRTIKNDHLEYAITWGLLAIVWGAMTIFYVARGLRRKDT</sequence>
<dbReference type="EMBL" id="FWFT01000004">
    <property type="protein sequence ID" value="SLN49295.1"/>
    <property type="molecule type" value="Genomic_DNA"/>
</dbReference>
<dbReference type="AlphaFoldDB" id="A0A1Y5SVH8"/>
<dbReference type="OrthoDB" id="6079986at2"/>
<proteinExistence type="inferred from homology"/>